<dbReference type="Gene3D" id="1.25.40.10">
    <property type="entry name" value="Tetratricopeptide repeat domain"/>
    <property type="match status" value="2"/>
</dbReference>
<keyword evidence="1" id="KW-0677">Repeat</keyword>
<evidence type="ECO:0000256" key="1">
    <source>
        <dbReference type="ARBA" id="ARBA00022737"/>
    </source>
</evidence>
<evidence type="ECO:0000313" key="4">
    <source>
        <dbReference type="Proteomes" id="UP000541444"/>
    </source>
</evidence>
<dbReference type="InterPro" id="IPR002885">
    <property type="entry name" value="PPR_rpt"/>
</dbReference>
<name>A0A7J7LRJ0_9MAGN</name>
<evidence type="ECO:0008006" key="5">
    <source>
        <dbReference type="Google" id="ProtNLM"/>
    </source>
</evidence>
<comment type="caution">
    <text evidence="3">The sequence shown here is derived from an EMBL/GenBank/DDBJ whole genome shotgun (WGS) entry which is preliminary data.</text>
</comment>
<keyword evidence="4" id="KW-1185">Reference proteome</keyword>
<dbReference type="GO" id="GO:0003723">
    <property type="term" value="F:RNA binding"/>
    <property type="evidence" value="ECO:0007669"/>
    <property type="project" value="InterPro"/>
</dbReference>
<accession>A0A7J7LRJ0</accession>
<organism evidence="3 4">
    <name type="scientific">Kingdonia uniflora</name>
    <dbReference type="NCBI Taxonomy" id="39325"/>
    <lineage>
        <taxon>Eukaryota</taxon>
        <taxon>Viridiplantae</taxon>
        <taxon>Streptophyta</taxon>
        <taxon>Embryophyta</taxon>
        <taxon>Tracheophyta</taxon>
        <taxon>Spermatophyta</taxon>
        <taxon>Magnoliopsida</taxon>
        <taxon>Ranunculales</taxon>
        <taxon>Circaeasteraceae</taxon>
        <taxon>Kingdonia</taxon>
    </lineage>
</organism>
<dbReference type="OrthoDB" id="768257at2759"/>
<dbReference type="EMBL" id="JACGCM010002085">
    <property type="protein sequence ID" value="KAF6145170.1"/>
    <property type="molecule type" value="Genomic_DNA"/>
</dbReference>
<sequence length="327" mass="36911">VQLHCLAVKTGFDVYVYVGHSLISLYSRCGDLDSSYNVFDKISMRNAVTWTAIIASFAQHWEIEMCLELYHRMRCSALNPNDYTLTSLFSSCTGTGVLGHGKNANCQTIRMGFELYAQHGVSERAINLLEEMEKGKIEPDAIAFLGIHSSCCYLGLVKEGHVCFSLMFQHGVQPAMDHYSCIMDLLCRCGLLDEALELSRRCPLVPMQLYGAYSFLLLGFMEMSTLESPRYRQLVVLGTRLRCNLLTACKFLCEYRVLGQGKIVKNRGLKTYMGNSWIELRNEVYRFGVEGMSNDKVNDILGVVDGLSDNMRRFGYVPNILEEGLDL</sequence>
<dbReference type="PANTHER" id="PTHR47926">
    <property type="entry name" value="PENTATRICOPEPTIDE REPEAT-CONTAINING PROTEIN"/>
    <property type="match status" value="1"/>
</dbReference>
<dbReference type="PROSITE" id="PS51375">
    <property type="entry name" value="PPR"/>
    <property type="match status" value="1"/>
</dbReference>
<gene>
    <name evidence="3" type="ORF">GIB67_020361</name>
</gene>
<proteinExistence type="predicted"/>
<protein>
    <recommendedName>
        <fullName evidence="5">Pentatricopeptide repeat-containing protein</fullName>
    </recommendedName>
</protein>
<dbReference type="GO" id="GO:0009451">
    <property type="term" value="P:RNA modification"/>
    <property type="evidence" value="ECO:0007669"/>
    <property type="project" value="InterPro"/>
</dbReference>
<evidence type="ECO:0000313" key="3">
    <source>
        <dbReference type="EMBL" id="KAF6145170.1"/>
    </source>
</evidence>
<dbReference type="Pfam" id="PF13041">
    <property type="entry name" value="PPR_2"/>
    <property type="match status" value="1"/>
</dbReference>
<dbReference type="InterPro" id="IPR046960">
    <property type="entry name" value="PPR_At4g14850-like_plant"/>
</dbReference>
<reference evidence="3 4" key="1">
    <citation type="journal article" date="2020" name="IScience">
        <title>Genome Sequencing of the Endangered Kingdonia uniflora (Circaeasteraceae, Ranunculales) Reveals Potential Mechanisms of Evolutionary Specialization.</title>
        <authorList>
            <person name="Sun Y."/>
            <person name="Deng T."/>
            <person name="Zhang A."/>
            <person name="Moore M.J."/>
            <person name="Landis J.B."/>
            <person name="Lin N."/>
            <person name="Zhang H."/>
            <person name="Zhang X."/>
            <person name="Huang J."/>
            <person name="Zhang X."/>
            <person name="Sun H."/>
            <person name="Wang H."/>
        </authorList>
    </citation>
    <scope>NUCLEOTIDE SEQUENCE [LARGE SCALE GENOMIC DNA]</scope>
    <source>
        <strain evidence="3">TB1705</strain>
        <tissue evidence="3">Leaf</tissue>
    </source>
</reference>
<dbReference type="NCBIfam" id="TIGR00756">
    <property type="entry name" value="PPR"/>
    <property type="match status" value="1"/>
</dbReference>
<dbReference type="Pfam" id="PF01535">
    <property type="entry name" value="PPR"/>
    <property type="match status" value="3"/>
</dbReference>
<feature type="non-terminal residue" evidence="3">
    <location>
        <position position="1"/>
    </location>
</feature>
<dbReference type="InterPro" id="IPR011990">
    <property type="entry name" value="TPR-like_helical_dom_sf"/>
</dbReference>
<dbReference type="FunFam" id="1.25.40.10:FF:000196">
    <property type="entry name" value="Pentatricopeptide repeat-containing protein At4g14850"/>
    <property type="match status" value="1"/>
</dbReference>
<dbReference type="AlphaFoldDB" id="A0A7J7LRJ0"/>
<dbReference type="Proteomes" id="UP000541444">
    <property type="component" value="Unassembled WGS sequence"/>
</dbReference>
<feature type="repeat" description="PPR" evidence="2">
    <location>
        <begin position="46"/>
        <end position="80"/>
    </location>
</feature>
<evidence type="ECO:0000256" key="2">
    <source>
        <dbReference type="PROSITE-ProRule" id="PRU00708"/>
    </source>
</evidence>
<dbReference type="PANTHER" id="PTHR47926:SF347">
    <property type="entry name" value="PENTATRICOPEPTIDE REPEAT-CONTAINING PROTEIN"/>
    <property type="match status" value="1"/>
</dbReference>